<keyword evidence="1" id="KW-0472">Membrane</keyword>
<keyword evidence="1" id="KW-1133">Transmembrane helix</keyword>
<name>A0A212KH63_9FIRM</name>
<evidence type="ECO:0000256" key="1">
    <source>
        <dbReference type="SAM" id="Phobius"/>
    </source>
</evidence>
<dbReference type="InterPro" id="IPR014535">
    <property type="entry name" value="Hpre_diP_synt_I"/>
</dbReference>
<gene>
    <name evidence="2" type="ORF">KL86CLO1_13140</name>
</gene>
<feature type="transmembrane region" description="Helical" evidence="1">
    <location>
        <begin position="137"/>
        <end position="162"/>
    </location>
</feature>
<proteinExistence type="predicted"/>
<dbReference type="Pfam" id="PF07456">
    <property type="entry name" value="Hpre_diP_synt_I"/>
    <property type="match status" value="1"/>
</dbReference>
<feature type="transmembrane region" description="Helical" evidence="1">
    <location>
        <begin position="108"/>
        <end position="131"/>
    </location>
</feature>
<dbReference type="InterPro" id="IPR010898">
    <property type="entry name" value="Hpre_diP_synth_I"/>
</dbReference>
<reference evidence="2" key="1">
    <citation type="submission" date="2016-04" db="EMBL/GenBank/DDBJ databases">
        <authorList>
            <person name="Evans L.H."/>
            <person name="Alamgir A."/>
            <person name="Owens N."/>
            <person name="Weber N.D."/>
            <person name="Virtaneva K."/>
            <person name="Barbian K."/>
            <person name="Babar A."/>
            <person name="Rosenke K."/>
        </authorList>
    </citation>
    <scope>NUCLEOTIDE SEQUENCE</scope>
    <source>
        <strain evidence="2">86</strain>
    </source>
</reference>
<organism evidence="2">
    <name type="scientific">uncultured Eubacteriales bacterium</name>
    <dbReference type="NCBI Taxonomy" id="172733"/>
    <lineage>
        <taxon>Bacteria</taxon>
        <taxon>Bacillati</taxon>
        <taxon>Bacillota</taxon>
        <taxon>Clostridia</taxon>
        <taxon>Eubacteriales</taxon>
        <taxon>environmental samples</taxon>
    </lineage>
</organism>
<dbReference type="Gene3D" id="1.10.1760.20">
    <property type="match status" value="1"/>
</dbReference>
<keyword evidence="1" id="KW-0812">Transmembrane</keyword>
<dbReference type="EMBL" id="FLUN01000001">
    <property type="protein sequence ID" value="SBW11050.1"/>
    <property type="molecule type" value="Genomic_DNA"/>
</dbReference>
<sequence length="181" mass="18849">MSHKSRMTTQRLTRLALLTAVALALGWAESFIPTPLPGIKLGLSNTVLLYALYLLDWKSAVMLMLLKVFLSGFTYAGVSAMLYSLGGGVASLAMMLLVRALGRDGVSLVGVSVVGAVFHNVGQLLVVAALVSWRSAVVLAPVLLVSGVIMGLVTGLIGRYAIGALAKIDAPRSTGSGEAHK</sequence>
<evidence type="ECO:0000313" key="2">
    <source>
        <dbReference type="EMBL" id="SBW11050.1"/>
    </source>
</evidence>
<dbReference type="PIRSF" id="PIRSF027391">
    <property type="entry name" value="Hpre_diP_synt_I"/>
    <property type="match status" value="1"/>
</dbReference>
<evidence type="ECO:0008006" key="3">
    <source>
        <dbReference type="Google" id="ProtNLM"/>
    </source>
</evidence>
<dbReference type="AlphaFoldDB" id="A0A212KH63"/>
<protein>
    <recommendedName>
        <fullName evidence="3">Heptaprenyl diphosphate synthase component I</fullName>
    </recommendedName>
</protein>
<feature type="transmembrane region" description="Helical" evidence="1">
    <location>
        <begin position="82"/>
        <end position="101"/>
    </location>
</feature>
<accession>A0A212KH63</accession>